<evidence type="ECO:0000313" key="2">
    <source>
        <dbReference type="EMBL" id="PPS06206.1"/>
    </source>
</evidence>
<protein>
    <submittedName>
        <fullName evidence="2">Uncharacterized protein</fullName>
    </submittedName>
</protein>
<feature type="region of interest" description="Disordered" evidence="1">
    <location>
        <begin position="14"/>
        <end position="41"/>
    </location>
</feature>
<proteinExistence type="predicted"/>
<dbReference type="AlphaFoldDB" id="A0A2P5XSD9"/>
<feature type="compositionally biased region" description="Basic and acidic residues" evidence="1">
    <location>
        <begin position="14"/>
        <end position="27"/>
    </location>
</feature>
<gene>
    <name evidence="2" type="ORF">GOBAR_AA14444</name>
</gene>
<accession>A0A2P5XSD9</accession>
<reference evidence="2 3" key="1">
    <citation type="submission" date="2015-01" db="EMBL/GenBank/DDBJ databases">
        <title>Genome of allotetraploid Gossypium barbadense reveals genomic plasticity and fiber elongation in cotton evolution.</title>
        <authorList>
            <person name="Chen X."/>
            <person name="Liu X."/>
            <person name="Zhao B."/>
            <person name="Zheng H."/>
            <person name="Hu Y."/>
            <person name="Lu G."/>
            <person name="Yang C."/>
            <person name="Chen J."/>
            <person name="Shan C."/>
            <person name="Zhang L."/>
            <person name="Zhou Y."/>
            <person name="Wang L."/>
            <person name="Guo W."/>
            <person name="Bai Y."/>
            <person name="Ruan J."/>
            <person name="Shangguan X."/>
            <person name="Mao Y."/>
            <person name="Jiang J."/>
            <person name="Zhu Y."/>
            <person name="Lei J."/>
            <person name="Kang H."/>
            <person name="Chen S."/>
            <person name="He X."/>
            <person name="Wang R."/>
            <person name="Wang Y."/>
            <person name="Chen J."/>
            <person name="Wang L."/>
            <person name="Yu S."/>
            <person name="Wang B."/>
            <person name="Wei J."/>
            <person name="Song S."/>
            <person name="Lu X."/>
            <person name="Gao Z."/>
            <person name="Gu W."/>
            <person name="Deng X."/>
            <person name="Ma D."/>
            <person name="Wang S."/>
            <person name="Liang W."/>
            <person name="Fang L."/>
            <person name="Cai C."/>
            <person name="Zhu X."/>
            <person name="Zhou B."/>
            <person name="Zhang Y."/>
            <person name="Chen Z."/>
            <person name="Xu S."/>
            <person name="Zhu R."/>
            <person name="Wang S."/>
            <person name="Zhang T."/>
            <person name="Zhao G."/>
        </authorList>
    </citation>
    <scope>NUCLEOTIDE SEQUENCE [LARGE SCALE GENOMIC DNA]</scope>
    <source>
        <strain evidence="3">cv. Xinhai21</strain>
        <tissue evidence="2">Leaf</tissue>
    </source>
</reference>
<evidence type="ECO:0000313" key="3">
    <source>
        <dbReference type="Proteomes" id="UP000239757"/>
    </source>
</evidence>
<dbReference type="Proteomes" id="UP000239757">
    <property type="component" value="Unassembled WGS sequence"/>
</dbReference>
<dbReference type="EMBL" id="KZ664324">
    <property type="protein sequence ID" value="PPS06206.1"/>
    <property type="molecule type" value="Genomic_DNA"/>
</dbReference>
<organism evidence="2 3">
    <name type="scientific">Gossypium barbadense</name>
    <name type="common">Sea Island cotton</name>
    <name type="synonym">Hibiscus barbadensis</name>
    <dbReference type="NCBI Taxonomy" id="3634"/>
    <lineage>
        <taxon>Eukaryota</taxon>
        <taxon>Viridiplantae</taxon>
        <taxon>Streptophyta</taxon>
        <taxon>Embryophyta</taxon>
        <taxon>Tracheophyta</taxon>
        <taxon>Spermatophyta</taxon>
        <taxon>Magnoliopsida</taxon>
        <taxon>eudicotyledons</taxon>
        <taxon>Gunneridae</taxon>
        <taxon>Pentapetalae</taxon>
        <taxon>rosids</taxon>
        <taxon>malvids</taxon>
        <taxon>Malvales</taxon>
        <taxon>Malvaceae</taxon>
        <taxon>Malvoideae</taxon>
        <taxon>Gossypium</taxon>
    </lineage>
</organism>
<evidence type="ECO:0000256" key="1">
    <source>
        <dbReference type="SAM" id="MobiDB-lite"/>
    </source>
</evidence>
<name>A0A2P5XSD9_GOSBA</name>
<sequence length="67" mass="7716">MLGRGAELCVREKEKEGVMGRRAEQGWKKGKRRKEGNKERRVGCWSPAARRKMVAGVKKMNSERVDE</sequence>